<protein>
    <recommendedName>
        <fullName evidence="3">RNA-binding protein Hfq</fullName>
    </recommendedName>
</protein>
<dbReference type="PANTHER" id="PTHR34772:SF1">
    <property type="entry name" value="RNA-BINDING PROTEIN HFQ"/>
    <property type="match status" value="1"/>
</dbReference>
<comment type="function">
    <text evidence="3">RNA chaperone that binds small regulatory RNA (sRNAs) and mRNAs to facilitate mRNA translational regulation in response to envelope stress, environmental stress and changes in metabolite concentrations. Also binds with high specificity to tRNAs.</text>
</comment>
<evidence type="ECO:0000256" key="2">
    <source>
        <dbReference type="ARBA" id="ARBA00023016"/>
    </source>
</evidence>
<comment type="similarity">
    <text evidence="3">Belongs to the Hfq family.</text>
</comment>
<dbReference type="HAMAP" id="MF_00436">
    <property type="entry name" value="Hfq"/>
    <property type="match status" value="1"/>
</dbReference>
<keyword evidence="1 3" id="KW-0694">RNA-binding</keyword>
<dbReference type="NCBIfam" id="TIGR02383">
    <property type="entry name" value="Hfq"/>
    <property type="match status" value="1"/>
</dbReference>
<dbReference type="PANTHER" id="PTHR34772">
    <property type="entry name" value="RNA-BINDING PROTEIN HFQ"/>
    <property type="match status" value="1"/>
</dbReference>
<evidence type="ECO:0000313" key="5">
    <source>
        <dbReference type="EMBL" id="AZR72795.1"/>
    </source>
</evidence>
<dbReference type="EMBL" id="CP016379">
    <property type="protein sequence ID" value="AZR72795.1"/>
    <property type="molecule type" value="Genomic_DNA"/>
</dbReference>
<proteinExistence type="inferred from homology"/>
<dbReference type="AlphaFoldDB" id="A0A3Q9HPZ3"/>
<dbReference type="GO" id="GO:0003723">
    <property type="term" value="F:RNA binding"/>
    <property type="evidence" value="ECO:0007669"/>
    <property type="project" value="UniProtKB-UniRule"/>
</dbReference>
<name>A0A3Q9HPZ3_9FIRM</name>
<keyword evidence="2 3" id="KW-0346">Stress response</keyword>
<dbReference type="CDD" id="cd01716">
    <property type="entry name" value="Hfq"/>
    <property type="match status" value="1"/>
</dbReference>
<evidence type="ECO:0000256" key="1">
    <source>
        <dbReference type="ARBA" id="ARBA00022884"/>
    </source>
</evidence>
<dbReference type="OrthoDB" id="9799751at2"/>
<dbReference type="SUPFAM" id="SSF50182">
    <property type="entry name" value="Sm-like ribonucleoproteins"/>
    <property type="match status" value="1"/>
</dbReference>
<organism evidence="5 6">
    <name type="scientific">Anoxybacter fermentans</name>
    <dbReference type="NCBI Taxonomy" id="1323375"/>
    <lineage>
        <taxon>Bacteria</taxon>
        <taxon>Bacillati</taxon>
        <taxon>Bacillota</taxon>
        <taxon>Clostridia</taxon>
        <taxon>Halanaerobiales</taxon>
        <taxon>Anoxybacter</taxon>
    </lineage>
</organism>
<evidence type="ECO:0000313" key="6">
    <source>
        <dbReference type="Proteomes" id="UP000267250"/>
    </source>
</evidence>
<dbReference type="KEGG" id="aft:BBF96_04930"/>
<dbReference type="InterPro" id="IPR047575">
    <property type="entry name" value="Sm"/>
</dbReference>
<evidence type="ECO:0000256" key="3">
    <source>
        <dbReference type="HAMAP-Rule" id="MF_00436"/>
    </source>
</evidence>
<dbReference type="Pfam" id="PF17209">
    <property type="entry name" value="Hfq"/>
    <property type="match status" value="1"/>
</dbReference>
<reference evidence="5 6" key="1">
    <citation type="submission" date="2016-07" db="EMBL/GenBank/DDBJ databases">
        <title>Genome and transcriptome analysis of iron-reducing fermentative bacteria Anoxybacter fermentans.</title>
        <authorList>
            <person name="Zeng X."/>
            <person name="Shao Z."/>
        </authorList>
    </citation>
    <scope>NUCLEOTIDE SEQUENCE [LARGE SCALE GENOMIC DNA]</scope>
    <source>
        <strain evidence="5 6">DY22613</strain>
    </source>
</reference>
<evidence type="ECO:0000259" key="4">
    <source>
        <dbReference type="PROSITE" id="PS52002"/>
    </source>
</evidence>
<dbReference type="GO" id="GO:0005829">
    <property type="term" value="C:cytosol"/>
    <property type="evidence" value="ECO:0007669"/>
    <property type="project" value="TreeGrafter"/>
</dbReference>
<sequence>MKNQFNLQDSFLNQVRRDNIGVTIYLVNGFQLKGYVKGFDNFTIILDSDGRQQMVYKHAISTIIPQVKVENLFSRFENKEEKDTEK</sequence>
<dbReference type="PROSITE" id="PS52002">
    <property type="entry name" value="SM"/>
    <property type="match status" value="1"/>
</dbReference>
<feature type="domain" description="Sm" evidence="4">
    <location>
        <begin position="9"/>
        <end position="69"/>
    </location>
</feature>
<dbReference type="NCBIfam" id="NF001602">
    <property type="entry name" value="PRK00395.1"/>
    <property type="match status" value="1"/>
</dbReference>
<keyword evidence="6" id="KW-1185">Reference proteome</keyword>
<gene>
    <name evidence="3" type="primary">hfq</name>
    <name evidence="5" type="ORF">BBF96_04930</name>
</gene>
<dbReference type="RefSeq" id="WP_127016129.1">
    <property type="nucleotide sequence ID" value="NZ_CP016379.1"/>
</dbReference>
<accession>A0A3Q9HPZ3</accession>
<dbReference type="Proteomes" id="UP000267250">
    <property type="component" value="Chromosome"/>
</dbReference>
<dbReference type="InterPro" id="IPR005001">
    <property type="entry name" value="Hfq"/>
</dbReference>
<dbReference type="FunFam" id="2.30.30.100:FF:000012">
    <property type="entry name" value="RNA-binding protein Hfq"/>
    <property type="match status" value="1"/>
</dbReference>
<comment type="subunit">
    <text evidence="3">Homohexamer.</text>
</comment>
<dbReference type="GO" id="GO:0006355">
    <property type="term" value="P:regulation of DNA-templated transcription"/>
    <property type="evidence" value="ECO:0007669"/>
    <property type="project" value="InterPro"/>
</dbReference>
<dbReference type="GO" id="GO:0043487">
    <property type="term" value="P:regulation of RNA stability"/>
    <property type="evidence" value="ECO:0007669"/>
    <property type="project" value="TreeGrafter"/>
</dbReference>
<dbReference type="GO" id="GO:0045974">
    <property type="term" value="P:regulation of translation, ncRNA-mediated"/>
    <property type="evidence" value="ECO:0007669"/>
    <property type="project" value="TreeGrafter"/>
</dbReference>
<dbReference type="Gene3D" id="2.30.30.100">
    <property type="match status" value="1"/>
</dbReference>
<dbReference type="InterPro" id="IPR010920">
    <property type="entry name" value="LSM_dom_sf"/>
</dbReference>